<evidence type="ECO:0000256" key="5">
    <source>
        <dbReference type="ARBA" id="ARBA00022970"/>
    </source>
</evidence>
<keyword evidence="7 9" id="KW-0472">Membrane</keyword>
<evidence type="ECO:0000313" key="10">
    <source>
        <dbReference type="EMBL" id="MFF5297519.1"/>
    </source>
</evidence>
<protein>
    <submittedName>
        <fullName evidence="10">Branched-chain amino acid ABC transporter permease</fullName>
    </submittedName>
</protein>
<gene>
    <name evidence="10" type="ORF">ACFY35_49500</name>
</gene>
<keyword evidence="2" id="KW-0813">Transport</keyword>
<evidence type="ECO:0000256" key="1">
    <source>
        <dbReference type="ARBA" id="ARBA00004651"/>
    </source>
</evidence>
<feature type="transmembrane region" description="Helical" evidence="9">
    <location>
        <begin position="6"/>
        <end position="26"/>
    </location>
</feature>
<evidence type="ECO:0000313" key="11">
    <source>
        <dbReference type="Proteomes" id="UP001602245"/>
    </source>
</evidence>
<evidence type="ECO:0000256" key="3">
    <source>
        <dbReference type="ARBA" id="ARBA00022475"/>
    </source>
</evidence>
<keyword evidence="4 9" id="KW-0812">Transmembrane</keyword>
<keyword evidence="5" id="KW-0029">Amino-acid transport</keyword>
<dbReference type="Pfam" id="PF02653">
    <property type="entry name" value="BPD_transp_2"/>
    <property type="match status" value="1"/>
</dbReference>
<organism evidence="10 11">
    <name type="scientific">Paractinoplanes globisporus</name>
    <dbReference type="NCBI Taxonomy" id="113565"/>
    <lineage>
        <taxon>Bacteria</taxon>
        <taxon>Bacillati</taxon>
        <taxon>Actinomycetota</taxon>
        <taxon>Actinomycetes</taxon>
        <taxon>Micromonosporales</taxon>
        <taxon>Micromonosporaceae</taxon>
        <taxon>Paractinoplanes</taxon>
    </lineage>
</organism>
<evidence type="ECO:0000256" key="2">
    <source>
        <dbReference type="ARBA" id="ARBA00022448"/>
    </source>
</evidence>
<feature type="transmembrane region" description="Helical" evidence="9">
    <location>
        <begin position="58"/>
        <end position="78"/>
    </location>
</feature>
<feature type="transmembrane region" description="Helical" evidence="9">
    <location>
        <begin position="224"/>
        <end position="244"/>
    </location>
</feature>
<reference evidence="10 11" key="1">
    <citation type="submission" date="2024-10" db="EMBL/GenBank/DDBJ databases">
        <title>The Natural Products Discovery Center: Release of the First 8490 Sequenced Strains for Exploring Actinobacteria Biosynthetic Diversity.</title>
        <authorList>
            <person name="Kalkreuter E."/>
            <person name="Kautsar S.A."/>
            <person name="Yang D."/>
            <person name="Bader C.D."/>
            <person name="Teijaro C.N."/>
            <person name="Fluegel L."/>
            <person name="Davis C.M."/>
            <person name="Simpson J.R."/>
            <person name="Lauterbach L."/>
            <person name="Steele A.D."/>
            <person name="Gui C."/>
            <person name="Meng S."/>
            <person name="Li G."/>
            <person name="Viehrig K."/>
            <person name="Ye F."/>
            <person name="Su P."/>
            <person name="Kiefer A.F."/>
            <person name="Nichols A."/>
            <person name="Cepeda A.J."/>
            <person name="Yan W."/>
            <person name="Fan B."/>
            <person name="Jiang Y."/>
            <person name="Adhikari A."/>
            <person name="Zheng C.-J."/>
            <person name="Schuster L."/>
            <person name="Cowan T.M."/>
            <person name="Smanski M.J."/>
            <person name="Chevrette M.G."/>
            <person name="De Carvalho L.P.S."/>
            <person name="Shen B."/>
        </authorList>
    </citation>
    <scope>NUCLEOTIDE SEQUENCE [LARGE SCALE GENOMIC DNA]</scope>
    <source>
        <strain evidence="10 11">NPDC000087</strain>
    </source>
</reference>
<dbReference type="CDD" id="cd06582">
    <property type="entry name" value="TM_PBP1_LivH_like"/>
    <property type="match status" value="1"/>
</dbReference>
<dbReference type="InterPro" id="IPR052157">
    <property type="entry name" value="BCAA_transport_permease"/>
</dbReference>
<feature type="transmembrane region" description="Helical" evidence="9">
    <location>
        <begin position="191"/>
        <end position="212"/>
    </location>
</feature>
<feature type="transmembrane region" description="Helical" evidence="9">
    <location>
        <begin position="140"/>
        <end position="162"/>
    </location>
</feature>
<comment type="subcellular location">
    <subcellularLocation>
        <location evidence="1">Cell membrane</location>
        <topology evidence="1">Multi-pass membrane protein</topology>
    </subcellularLocation>
</comment>
<name>A0ABW6WW75_9ACTN</name>
<evidence type="ECO:0000256" key="7">
    <source>
        <dbReference type="ARBA" id="ARBA00023136"/>
    </source>
</evidence>
<dbReference type="PANTHER" id="PTHR11795:SF445">
    <property type="entry name" value="AMINO ACID ABC TRANSPORTER PERMEASE PROTEIN"/>
    <property type="match status" value="1"/>
</dbReference>
<evidence type="ECO:0000256" key="8">
    <source>
        <dbReference type="ARBA" id="ARBA00037998"/>
    </source>
</evidence>
<comment type="similarity">
    <text evidence="8">Belongs to the binding-protein-dependent transport system permease family. LivHM subfamily.</text>
</comment>
<dbReference type="RefSeq" id="WP_020513985.1">
    <property type="nucleotide sequence ID" value="NZ_JBIAZU010000012.1"/>
</dbReference>
<evidence type="ECO:0000256" key="6">
    <source>
        <dbReference type="ARBA" id="ARBA00022989"/>
    </source>
</evidence>
<accession>A0ABW6WW75</accession>
<evidence type="ECO:0000256" key="4">
    <source>
        <dbReference type="ARBA" id="ARBA00022692"/>
    </source>
</evidence>
<keyword evidence="6 9" id="KW-1133">Transmembrane helix</keyword>
<feature type="transmembrane region" description="Helical" evidence="9">
    <location>
        <begin position="264"/>
        <end position="286"/>
    </location>
</feature>
<dbReference type="PANTHER" id="PTHR11795">
    <property type="entry name" value="BRANCHED-CHAIN AMINO ACID TRANSPORT SYSTEM PERMEASE PROTEIN LIVH"/>
    <property type="match status" value="1"/>
</dbReference>
<evidence type="ECO:0000256" key="9">
    <source>
        <dbReference type="SAM" id="Phobius"/>
    </source>
</evidence>
<dbReference type="Proteomes" id="UP001602245">
    <property type="component" value="Unassembled WGS sequence"/>
</dbReference>
<comment type="caution">
    <text evidence="10">The sequence shown here is derived from an EMBL/GenBank/DDBJ whole genome shotgun (WGS) entry which is preliminary data.</text>
</comment>
<dbReference type="InterPro" id="IPR001851">
    <property type="entry name" value="ABC_transp_permease"/>
</dbReference>
<sequence length="295" mass="30743">MNWVNAVIQGVLLGGLYALFACGLSLMFGVMRIINLAHGDIAVLGAFLVWSLTVHTGIGPFWALVPALPIMLILGYVLHRTVLARSLRGGPLTPLLTTFGLAIVIQNALLQAYNPDVRSLGGAAGDIATGSWRITGQISLSYLGVLILATAVLVLGGLQLMLRRTAFGREMRATAQDADTATLVGVPASSVYARATAIAVATATLAGVFLGVRSIFDASSGPTQLIFAFEAVVIGGLGSLWGTLWGGMVLGVAQTIGATIDPQYSILAGHLVFLIVLASPHGRSLLGYRREGRPA</sequence>
<proteinExistence type="inferred from homology"/>
<keyword evidence="11" id="KW-1185">Reference proteome</keyword>
<dbReference type="EMBL" id="JBIAZU010000012">
    <property type="protein sequence ID" value="MFF5297519.1"/>
    <property type="molecule type" value="Genomic_DNA"/>
</dbReference>
<keyword evidence="3" id="KW-1003">Cell membrane</keyword>